<evidence type="ECO:0008006" key="9">
    <source>
        <dbReference type="Google" id="ProtNLM"/>
    </source>
</evidence>
<accession>A0A1E4SSQ6</accession>
<sequence>MTARAAFKPPRFVRKDGLVPLPSPVPPLKSPNAPKPAISPSITTDSLEEAPRAAIPVKRKAAVRLTTKRPALHRPAPSPAVTSVTSTTGQPRDRYVVQWRKRSTKKNKTWEGDGHLTVTHADGSALLVFKDSSGKQLGKKSVAYKPELLDEIIAIGQFELEVDCKIDSIEDVAHESTPAPVPMMEPTPFKKVAPPIVPGAEEPVISNNVPEPEETPSILMPNPPNVLDFKPVELDHSLASKLRPHQVEGVRFMYECLLGFRDFAGTGCLLADEMGLGKTLMTITIIYTLYKQSPFRNIRSLASKILICCPVTLINNWKQEFKKWLGLNKIQILTLGGNSGNASISDKQNLVSFGKLNVYQVLIINYEKVSTYFEELSAINFDLLVCDEGHRLKSKTNKVLNHLTNLKIPKKILLTGTPIQNDLVEFFTIINFLNPGVLGDFKSFQRDFINPILRSRDVNCYDPDVKKTGEIISNRLITITKQFILRRTQSILSSYLTSRTDVVLFVPPTEVQTRLFDYITRLKKFNQLLNDSSNQAFTLINLFKKICNSSALLKDDQFFTSLTKDDTEFQAAFPSSTLSTSSGKINILIPLLLETVALDEKVVLISNYTQTLDLLELILNKLNLKFLRLDGSTPKNLRSKLVSEFNKASAKAIPIFLLSSKSGGMGINLVGASRLILFDNDWNPSVDLQSMARIHRDGQSKPCFIYRILTTGCIDEKIFQRQLMKNNLSSKFLDDDSDSKSDVFDSVDLKNLFEIDKTTNSNTHDLLECDCEGKGDNASFEEPDTDEDEGSSLRLNSWVSALDLKKQVEESKQASAISIKHALHDYIHYDPRVNTNVQRINDPVLCNILQNKNFMDRRMLSYIMMKASGND</sequence>
<dbReference type="GO" id="GO:0000724">
    <property type="term" value="P:double-strand break repair via homologous recombination"/>
    <property type="evidence" value="ECO:0007669"/>
    <property type="project" value="TreeGrafter"/>
</dbReference>
<dbReference type="Gene3D" id="3.40.50.300">
    <property type="entry name" value="P-loop containing nucleotide triphosphate hydrolases"/>
    <property type="match status" value="1"/>
</dbReference>
<dbReference type="GO" id="GO:0007131">
    <property type="term" value="P:reciprocal meiotic recombination"/>
    <property type="evidence" value="ECO:0007669"/>
    <property type="project" value="EnsemblFungi"/>
</dbReference>
<dbReference type="CDD" id="cd18004">
    <property type="entry name" value="DEXHc_RAD54"/>
    <property type="match status" value="1"/>
</dbReference>
<dbReference type="Proteomes" id="UP000094285">
    <property type="component" value="Unassembled WGS sequence"/>
</dbReference>
<dbReference type="GO" id="GO:0005634">
    <property type="term" value="C:nucleus"/>
    <property type="evidence" value="ECO:0007669"/>
    <property type="project" value="TreeGrafter"/>
</dbReference>
<dbReference type="InterPro" id="IPR050496">
    <property type="entry name" value="SNF2_RAD54_helicase_repair"/>
</dbReference>
<keyword evidence="1" id="KW-0547">Nucleotide-binding</keyword>
<dbReference type="InterPro" id="IPR014001">
    <property type="entry name" value="Helicase_ATP-bd"/>
</dbReference>
<feature type="region of interest" description="Disordered" evidence="4">
    <location>
        <begin position="67"/>
        <end position="89"/>
    </location>
</feature>
<dbReference type="PROSITE" id="PS51194">
    <property type="entry name" value="HELICASE_CTER"/>
    <property type="match status" value="1"/>
</dbReference>
<keyword evidence="8" id="KW-1185">Reference proteome</keyword>
<dbReference type="GO" id="GO:0016787">
    <property type="term" value="F:hydrolase activity"/>
    <property type="evidence" value="ECO:0007669"/>
    <property type="project" value="UniProtKB-KW"/>
</dbReference>
<keyword evidence="2" id="KW-0378">Hydrolase</keyword>
<proteinExistence type="predicted"/>
<name>A0A1E4SSQ6_9ASCO</name>
<dbReference type="STRING" id="984487.A0A1E4SSQ6"/>
<keyword evidence="3" id="KW-0067">ATP-binding</keyword>
<dbReference type="GO" id="GO:0005524">
    <property type="term" value="F:ATP binding"/>
    <property type="evidence" value="ECO:0007669"/>
    <property type="project" value="InterPro"/>
</dbReference>
<dbReference type="OrthoDB" id="413460at2759"/>
<gene>
    <name evidence="7" type="ORF">CANTADRAFT_24960</name>
</gene>
<dbReference type="SMART" id="SM00487">
    <property type="entry name" value="DEXDc"/>
    <property type="match status" value="1"/>
</dbReference>
<dbReference type="Gene3D" id="3.40.50.10810">
    <property type="entry name" value="Tandem AAA-ATPase domain"/>
    <property type="match status" value="1"/>
</dbReference>
<dbReference type="SMART" id="SM00490">
    <property type="entry name" value="HELICc"/>
    <property type="match status" value="1"/>
</dbReference>
<evidence type="ECO:0000256" key="2">
    <source>
        <dbReference type="ARBA" id="ARBA00022801"/>
    </source>
</evidence>
<dbReference type="PANTHER" id="PTHR45629:SF7">
    <property type="entry name" value="DNA EXCISION REPAIR PROTEIN ERCC-6-RELATED"/>
    <property type="match status" value="1"/>
</dbReference>
<evidence type="ECO:0000256" key="4">
    <source>
        <dbReference type="SAM" id="MobiDB-lite"/>
    </source>
</evidence>
<dbReference type="Pfam" id="PF00271">
    <property type="entry name" value="Helicase_C"/>
    <property type="match status" value="1"/>
</dbReference>
<dbReference type="RefSeq" id="XP_020067579.1">
    <property type="nucleotide sequence ID" value="XM_020207275.1"/>
</dbReference>
<reference evidence="8" key="1">
    <citation type="submission" date="2016-05" db="EMBL/GenBank/DDBJ databases">
        <title>Comparative genomics of biotechnologically important yeasts.</title>
        <authorList>
            <consortium name="DOE Joint Genome Institute"/>
            <person name="Riley R."/>
            <person name="Haridas S."/>
            <person name="Wolfe K.H."/>
            <person name="Lopes M.R."/>
            <person name="Hittinger C.T."/>
            <person name="Goker M."/>
            <person name="Salamov A."/>
            <person name="Wisecaver J."/>
            <person name="Long T.M."/>
            <person name="Aerts A.L."/>
            <person name="Barry K."/>
            <person name="Choi C."/>
            <person name="Clum A."/>
            <person name="Coughlan A.Y."/>
            <person name="Deshpande S."/>
            <person name="Douglass A.P."/>
            <person name="Hanson S.J."/>
            <person name="Klenk H.-P."/>
            <person name="Labutti K."/>
            <person name="Lapidus A."/>
            <person name="Lindquist E."/>
            <person name="Lipzen A."/>
            <person name="Meier-Kolthoff J.P."/>
            <person name="Ohm R.A."/>
            <person name="Otillar R.P."/>
            <person name="Pangilinan J."/>
            <person name="Peng Y."/>
            <person name="Rokas A."/>
            <person name="Rosa C.A."/>
            <person name="Scheuner C."/>
            <person name="Sibirny A.A."/>
            <person name="Slot J.C."/>
            <person name="Stielow J.B."/>
            <person name="Sun H."/>
            <person name="Kurtzman C.P."/>
            <person name="Blackwell M."/>
            <person name="Grigoriev I.V."/>
            <person name="Jeffries T.W."/>
        </authorList>
    </citation>
    <scope>NUCLEOTIDE SEQUENCE [LARGE SCALE GENOMIC DNA]</scope>
    <source>
        <strain evidence="8">NRRL Y-17324</strain>
    </source>
</reference>
<dbReference type="GO" id="GO:0015616">
    <property type="term" value="F:DNA translocase activity"/>
    <property type="evidence" value="ECO:0007669"/>
    <property type="project" value="EnsemblFungi"/>
</dbReference>
<dbReference type="EMBL" id="KV453909">
    <property type="protein sequence ID" value="ODV82457.1"/>
    <property type="molecule type" value="Genomic_DNA"/>
</dbReference>
<dbReference type="InterPro" id="IPR000330">
    <property type="entry name" value="SNF2_N"/>
</dbReference>
<evidence type="ECO:0000259" key="5">
    <source>
        <dbReference type="PROSITE" id="PS51192"/>
    </source>
</evidence>
<dbReference type="PROSITE" id="PS51192">
    <property type="entry name" value="HELICASE_ATP_BIND_1"/>
    <property type="match status" value="1"/>
</dbReference>
<feature type="domain" description="Helicase ATP-binding" evidence="5">
    <location>
        <begin position="259"/>
        <end position="436"/>
    </location>
</feature>
<dbReference type="GO" id="GO:0003690">
    <property type="term" value="F:double-stranded DNA binding"/>
    <property type="evidence" value="ECO:0007669"/>
    <property type="project" value="EnsemblFungi"/>
</dbReference>
<dbReference type="GO" id="GO:0032392">
    <property type="term" value="P:DNA geometric change"/>
    <property type="evidence" value="ECO:0007669"/>
    <property type="project" value="EnsemblFungi"/>
</dbReference>
<dbReference type="InterPro" id="IPR027417">
    <property type="entry name" value="P-loop_NTPase"/>
</dbReference>
<dbReference type="PANTHER" id="PTHR45629">
    <property type="entry name" value="SNF2/RAD54 FAMILY MEMBER"/>
    <property type="match status" value="1"/>
</dbReference>
<feature type="region of interest" description="Disordered" evidence="4">
    <location>
        <begin position="15"/>
        <end position="48"/>
    </location>
</feature>
<dbReference type="InterPro" id="IPR038718">
    <property type="entry name" value="SNF2-like_sf"/>
</dbReference>
<dbReference type="SUPFAM" id="SSF52540">
    <property type="entry name" value="P-loop containing nucleoside triphosphate hydrolases"/>
    <property type="match status" value="2"/>
</dbReference>
<dbReference type="Pfam" id="PF00176">
    <property type="entry name" value="SNF2-rel_dom"/>
    <property type="match status" value="1"/>
</dbReference>
<feature type="domain" description="Helicase C-terminal" evidence="6">
    <location>
        <begin position="588"/>
        <end position="744"/>
    </location>
</feature>
<protein>
    <recommendedName>
        <fullName evidence="9">DNA-dependent ATPase</fullName>
    </recommendedName>
</protein>
<evidence type="ECO:0000313" key="8">
    <source>
        <dbReference type="Proteomes" id="UP000094285"/>
    </source>
</evidence>
<dbReference type="CDD" id="cd18793">
    <property type="entry name" value="SF2_C_SNF"/>
    <property type="match status" value="1"/>
</dbReference>
<dbReference type="GO" id="GO:0045144">
    <property type="term" value="P:meiotic sister chromatid segregation"/>
    <property type="evidence" value="ECO:0007669"/>
    <property type="project" value="EnsemblFungi"/>
</dbReference>
<dbReference type="Gene3D" id="1.20.120.850">
    <property type="entry name" value="SWI2/SNF2 ATPases, N-terminal domain"/>
    <property type="match status" value="1"/>
</dbReference>
<organism evidence="7 8">
    <name type="scientific">Suhomyces tanzawaensis NRRL Y-17324</name>
    <dbReference type="NCBI Taxonomy" id="984487"/>
    <lineage>
        <taxon>Eukaryota</taxon>
        <taxon>Fungi</taxon>
        <taxon>Dikarya</taxon>
        <taxon>Ascomycota</taxon>
        <taxon>Saccharomycotina</taxon>
        <taxon>Pichiomycetes</taxon>
        <taxon>Debaryomycetaceae</taxon>
        <taxon>Suhomyces</taxon>
    </lineage>
</organism>
<evidence type="ECO:0000259" key="6">
    <source>
        <dbReference type="PROSITE" id="PS51194"/>
    </source>
</evidence>
<evidence type="ECO:0000256" key="1">
    <source>
        <dbReference type="ARBA" id="ARBA00022741"/>
    </source>
</evidence>
<dbReference type="InterPro" id="IPR001650">
    <property type="entry name" value="Helicase_C-like"/>
</dbReference>
<dbReference type="InterPro" id="IPR049730">
    <property type="entry name" value="SNF2/RAD54-like_C"/>
</dbReference>
<dbReference type="AlphaFoldDB" id="A0A1E4SSQ6"/>
<feature type="compositionally biased region" description="Low complexity" evidence="4">
    <location>
        <begin position="79"/>
        <end position="88"/>
    </location>
</feature>
<evidence type="ECO:0000313" key="7">
    <source>
        <dbReference type="EMBL" id="ODV82457.1"/>
    </source>
</evidence>
<dbReference type="GO" id="GO:0030491">
    <property type="term" value="P:heteroduplex formation"/>
    <property type="evidence" value="ECO:0007669"/>
    <property type="project" value="EnsemblFungi"/>
</dbReference>
<evidence type="ECO:0000256" key="3">
    <source>
        <dbReference type="ARBA" id="ARBA00022840"/>
    </source>
</evidence>
<dbReference type="GeneID" id="30981412"/>